<reference evidence="2 3" key="1">
    <citation type="submission" date="2023-11" db="EMBL/GenBank/DDBJ databases">
        <title>Dfirmibasis_genome.</title>
        <authorList>
            <person name="Edelbroek B."/>
            <person name="Kjellin J."/>
            <person name="Jerlstrom-Hultqvist J."/>
            <person name="Soderbom F."/>
        </authorList>
    </citation>
    <scope>NUCLEOTIDE SEQUENCE [LARGE SCALE GENOMIC DNA]</scope>
    <source>
        <strain evidence="2 3">TNS-C-14</strain>
    </source>
</reference>
<feature type="signal peptide" evidence="1">
    <location>
        <begin position="1"/>
        <end position="22"/>
    </location>
</feature>
<dbReference type="EMBL" id="JAVFKY010000006">
    <property type="protein sequence ID" value="KAK5575215.1"/>
    <property type="molecule type" value="Genomic_DNA"/>
</dbReference>
<keyword evidence="3" id="KW-1185">Reference proteome</keyword>
<evidence type="ECO:0000313" key="3">
    <source>
        <dbReference type="Proteomes" id="UP001344447"/>
    </source>
</evidence>
<organism evidence="2 3">
    <name type="scientific">Dictyostelium firmibasis</name>
    <dbReference type="NCBI Taxonomy" id="79012"/>
    <lineage>
        <taxon>Eukaryota</taxon>
        <taxon>Amoebozoa</taxon>
        <taxon>Evosea</taxon>
        <taxon>Eumycetozoa</taxon>
        <taxon>Dictyostelia</taxon>
        <taxon>Dictyosteliales</taxon>
        <taxon>Dictyosteliaceae</taxon>
        <taxon>Dictyostelium</taxon>
    </lineage>
</organism>
<sequence>MKFLVILLLITLINCFNNKINALQLVEIKFNNPNCEGDPQIIRFANKYSKNGKVEIIGKNNQTGNIIIAQKFDNNKTYENEMNVCIPEGDISFYFILHKKTNRPLSIPTVEDNSYCNQIDLLNFDSNQLETQCKKHALINTYQNGTCLLKGNNYYQYICDPIDKTVKRFICKSNCQQDDSSCKLDDTLKSPKSICPHFKEKPLKKLLKKK</sequence>
<gene>
    <name evidence="2" type="ORF">RB653_010471</name>
</gene>
<dbReference type="Proteomes" id="UP001344447">
    <property type="component" value="Unassembled WGS sequence"/>
</dbReference>
<proteinExistence type="predicted"/>
<comment type="caution">
    <text evidence="2">The sequence shown here is derived from an EMBL/GenBank/DDBJ whole genome shotgun (WGS) entry which is preliminary data.</text>
</comment>
<keyword evidence="1" id="KW-0732">Signal</keyword>
<feature type="chain" id="PRO_5042929259" evidence="1">
    <location>
        <begin position="23"/>
        <end position="210"/>
    </location>
</feature>
<protein>
    <submittedName>
        <fullName evidence="2">Uncharacterized protein</fullName>
    </submittedName>
</protein>
<name>A0AAN7TT50_9MYCE</name>
<evidence type="ECO:0000313" key="2">
    <source>
        <dbReference type="EMBL" id="KAK5575215.1"/>
    </source>
</evidence>
<dbReference type="AlphaFoldDB" id="A0AAN7TT50"/>
<accession>A0AAN7TT50</accession>
<evidence type="ECO:0000256" key="1">
    <source>
        <dbReference type="SAM" id="SignalP"/>
    </source>
</evidence>